<dbReference type="RefSeq" id="WP_196991292.1">
    <property type="nucleotide sequence ID" value="NZ_JADWYR010000002.1"/>
</dbReference>
<name>A0A931E516_9BACT</name>
<accession>A0A931E516</accession>
<evidence type="ECO:0000256" key="1">
    <source>
        <dbReference type="SAM" id="Phobius"/>
    </source>
</evidence>
<dbReference type="AlphaFoldDB" id="A0A931E516"/>
<organism evidence="3 4">
    <name type="scientific">Panacibacter microcysteis</name>
    <dbReference type="NCBI Taxonomy" id="2793269"/>
    <lineage>
        <taxon>Bacteria</taxon>
        <taxon>Pseudomonadati</taxon>
        <taxon>Bacteroidota</taxon>
        <taxon>Chitinophagia</taxon>
        <taxon>Chitinophagales</taxon>
        <taxon>Chitinophagaceae</taxon>
        <taxon>Panacibacter</taxon>
    </lineage>
</organism>
<protein>
    <recommendedName>
        <fullName evidence="5">DUF4019 domain-containing protein</fullName>
    </recommendedName>
</protein>
<feature type="chain" id="PRO_5037895333" description="DUF4019 domain-containing protein" evidence="2">
    <location>
        <begin position="20"/>
        <end position="363"/>
    </location>
</feature>
<feature type="signal peptide" evidence="2">
    <location>
        <begin position="1"/>
        <end position="19"/>
    </location>
</feature>
<comment type="caution">
    <text evidence="3">The sequence shown here is derived from an EMBL/GenBank/DDBJ whole genome shotgun (WGS) entry which is preliminary data.</text>
</comment>
<feature type="transmembrane region" description="Helical" evidence="1">
    <location>
        <begin position="162"/>
        <end position="180"/>
    </location>
</feature>
<evidence type="ECO:0008006" key="5">
    <source>
        <dbReference type="Google" id="ProtNLM"/>
    </source>
</evidence>
<evidence type="ECO:0000313" key="3">
    <source>
        <dbReference type="EMBL" id="MBG9377193.1"/>
    </source>
</evidence>
<reference evidence="3" key="1">
    <citation type="submission" date="2020-11" db="EMBL/GenBank/DDBJ databases">
        <title>Bacterial whole genome sequence for Panacibacter sp. DH6.</title>
        <authorList>
            <person name="Le V."/>
            <person name="Ko S."/>
            <person name="Ahn C.-Y."/>
            <person name="Oh H.-M."/>
        </authorList>
    </citation>
    <scope>NUCLEOTIDE SEQUENCE</scope>
    <source>
        <strain evidence="3">DH6</strain>
    </source>
</reference>
<gene>
    <name evidence="3" type="ORF">I5907_13195</name>
</gene>
<dbReference type="Proteomes" id="UP000628448">
    <property type="component" value="Unassembled WGS sequence"/>
</dbReference>
<keyword evidence="1" id="KW-0472">Membrane</keyword>
<evidence type="ECO:0000256" key="2">
    <source>
        <dbReference type="SAM" id="SignalP"/>
    </source>
</evidence>
<keyword evidence="4" id="KW-1185">Reference proteome</keyword>
<evidence type="ECO:0000313" key="4">
    <source>
        <dbReference type="Proteomes" id="UP000628448"/>
    </source>
</evidence>
<keyword evidence="2" id="KW-0732">Signal</keyword>
<sequence>MSRVFTFIVLLCFFSGARANDNKDITEIEQLVSAWNNNHNTKNIEAFKLQYAPTLYFYGKYADVKQCLKSKQKFLRNSYSQQIVTPVSITKFSSGAIKCSFTKSVTYKQTTKEYPAYIVLERRGNKYLIIGESDLLTDQNLHAGMELGTEIQEKDDLAQSHAFVYVIVISSATFFVLMYVKRKRNYKRVTNSFVPYANRNNAETKPLNTAVTDHKEKGDAFEKWVIERFNSKYFKIKEWRSDKYHAGLYAASNMMPDLVLELKSNGVVTAFAVECKWRSAYFQNTIELAKEYQLKNYKEYALKNSLPVFIILGVGGQPADPSSIFIIPVEELDTNVLTKNELSSYFKKSKGTFYFNAESKMLS</sequence>
<dbReference type="EMBL" id="JADWYR010000002">
    <property type="protein sequence ID" value="MBG9377193.1"/>
    <property type="molecule type" value="Genomic_DNA"/>
</dbReference>
<keyword evidence="1" id="KW-0812">Transmembrane</keyword>
<proteinExistence type="predicted"/>
<keyword evidence="1" id="KW-1133">Transmembrane helix</keyword>